<comment type="subcellular location">
    <subcellularLocation>
        <location evidence="1">Cell inner membrane</location>
        <topology evidence="1">Single-pass membrane protein</topology>
    </subcellularLocation>
</comment>
<evidence type="ECO:0000256" key="10">
    <source>
        <dbReference type="ARBA" id="ARBA00030775"/>
    </source>
</evidence>
<dbReference type="Proteomes" id="UP000254537">
    <property type="component" value="Chromosome"/>
</dbReference>
<dbReference type="GO" id="GO:0005886">
    <property type="term" value="C:plasma membrane"/>
    <property type="evidence" value="ECO:0007669"/>
    <property type="project" value="UniProtKB-SubCell"/>
</dbReference>
<reference evidence="13 14" key="1">
    <citation type="submission" date="2018-07" db="EMBL/GenBank/DDBJ databases">
        <title>Crenobacter cavernae sp. nov., isolated from a karst cave.</title>
        <authorList>
            <person name="Zhu H."/>
        </authorList>
    </citation>
    <scope>NUCLEOTIDE SEQUENCE [LARGE SCALE GENOMIC DNA]</scope>
    <source>
        <strain evidence="13 14">K1W11S-77</strain>
    </source>
</reference>
<dbReference type="KEGG" id="ccah:DWG20_15615"/>
<gene>
    <name evidence="13" type="ORF">DWG20_15615</name>
</gene>
<evidence type="ECO:0000256" key="9">
    <source>
        <dbReference type="ARBA" id="ARBA00025772"/>
    </source>
</evidence>
<feature type="transmembrane region" description="Helical" evidence="11">
    <location>
        <begin position="22"/>
        <end position="46"/>
    </location>
</feature>
<sequence>MADSPPNSLPTMTSPLLRHQRGFTLLELMITLSVLAILVAVAAPAFNQTMASSRAAGLSNALVGSLNLARSEAIKRGQTVTVCKTANPNAANTNCAAGAAWRDGWLVFVDNGTRGTVDGNDVRIKVVQPSGIGETNVSAGGNVANYLSFLPRGESRGSDGAVPSASLNICTGGIQRRVLVNAVGRTHIAKGDC</sequence>
<keyword evidence="7 11" id="KW-1133">Transmembrane helix</keyword>
<evidence type="ECO:0000313" key="13">
    <source>
        <dbReference type="EMBL" id="AXK40732.1"/>
    </source>
</evidence>
<evidence type="ECO:0000256" key="2">
    <source>
        <dbReference type="ARBA" id="ARBA00021549"/>
    </source>
</evidence>
<dbReference type="GO" id="GO:0015628">
    <property type="term" value="P:protein secretion by the type II secretion system"/>
    <property type="evidence" value="ECO:0007669"/>
    <property type="project" value="InterPro"/>
</dbReference>
<dbReference type="InterPro" id="IPR012902">
    <property type="entry name" value="N_methyl_site"/>
</dbReference>
<dbReference type="Pfam" id="PF12019">
    <property type="entry name" value="GspH"/>
    <property type="match status" value="1"/>
</dbReference>
<evidence type="ECO:0000256" key="8">
    <source>
        <dbReference type="ARBA" id="ARBA00023136"/>
    </source>
</evidence>
<keyword evidence="4" id="KW-0488">Methylation</keyword>
<dbReference type="PROSITE" id="PS00409">
    <property type="entry name" value="PROKAR_NTER_METHYL"/>
    <property type="match status" value="1"/>
</dbReference>
<evidence type="ECO:0000256" key="7">
    <source>
        <dbReference type="ARBA" id="ARBA00022989"/>
    </source>
</evidence>
<evidence type="ECO:0000256" key="6">
    <source>
        <dbReference type="ARBA" id="ARBA00022692"/>
    </source>
</evidence>
<keyword evidence="5" id="KW-0997">Cell inner membrane</keyword>
<keyword evidence="8 11" id="KW-0472">Membrane</keyword>
<evidence type="ECO:0000256" key="4">
    <source>
        <dbReference type="ARBA" id="ARBA00022481"/>
    </source>
</evidence>
<evidence type="ECO:0000256" key="3">
    <source>
        <dbReference type="ARBA" id="ARBA00022475"/>
    </source>
</evidence>
<evidence type="ECO:0000313" key="14">
    <source>
        <dbReference type="Proteomes" id="UP000254537"/>
    </source>
</evidence>
<dbReference type="InterPro" id="IPR045584">
    <property type="entry name" value="Pilin-like"/>
</dbReference>
<dbReference type="SUPFAM" id="SSF54523">
    <property type="entry name" value="Pili subunits"/>
    <property type="match status" value="1"/>
</dbReference>
<feature type="domain" description="General secretion pathway GspH" evidence="12">
    <location>
        <begin position="60"/>
        <end position="184"/>
    </location>
</feature>
<evidence type="ECO:0000256" key="5">
    <source>
        <dbReference type="ARBA" id="ARBA00022519"/>
    </source>
</evidence>
<keyword evidence="6 11" id="KW-0812">Transmembrane</keyword>
<name>A0A345Y9Y0_9NEIS</name>
<keyword evidence="3" id="KW-1003">Cell membrane</keyword>
<dbReference type="InterPro" id="IPR022346">
    <property type="entry name" value="T2SS_GspH"/>
</dbReference>
<evidence type="ECO:0000259" key="12">
    <source>
        <dbReference type="Pfam" id="PF12019"/>
    </source>
</evidence>
<accession>A0A345Y9Y0</accession>
<dbReference type="AlphaFoldDB" id="A0A345Y9Y0"/>
<dbReference type="GO" id="GO:0015627">
    <property type="term" value="C:type II protein secretion system complex"/>
    <property type="evidence" value="ECO:0007669"/>
    <property type="project" value="InterPro"/>
</dbReference>
<dbReference type="EMBL" id="CP031337">
    <property type="protein sequence ID" value="AXK40732.1"/>
    <property type="molecule type" value="Genomic_DNA"/>
</dbReference>
<dbReference type="NCBIfam" id="TIGR02532">
    <property type="entry name" value="IV_pilin_GFxxxE"/>
    <property type="match status" value="1"/>
</dbReference>
<protein>
    <recommendedName>
        <fullName evidence="2">Type II secretion system protein H</fullName>
    </recommendedName>
    <alternativeName>
        <fullName evidence="10">General secretion pathway protein H</fullName>
    </alternativeName>
</protein>
<proteinExistence type="inferred from homology"/>
<dbReference type="OrthoDB" id="8592199at2"/>
<comment type="similarity">
    <text evidence="9">Belongs to the GSP H family.</text>
</comment>
<evidence type="ECO:0000256" key="1">
    <source>
        <dbReference type="ARBA" id="ARBA00004377"/>
    </source>
</evidence>
<organism evidence="13 14">
    <name type="scientific">Crenobacter cavernae</name>
    <dbReference type="NCBI Taxonomy" id="2290923"/>
    <lineage>
        <taxon>Bacteria</taxon>
        <taxon>Pseudomonadati</taxon>
        <taxon>Pseudomonadota</taxon>
        <taxon>Betaproteobacteria</taxon>
        <taxon>Neisseriales</taxon>
        <taxon>Neisseriaceae</taxon>
        <taxon>Crenobacter</taxon>
    </lineage>
</organism>
<dbReference type="Pfam" id="PF07963">
    <property type="entry name" value="N_methyl"/>
    <property type="match status" value="1"/>
</dbReference>
<evidence type="ECO:0000256" key="11">
    <source>
        <dbReference type="SAM" id="Phobius"/>
    </source>
</evidence>
<dbReference type="Gene3D" id="3.55.40.10">
    <property type="entry name" value="minor pseudopilin epsh domain"/>
    <property type="match status" value="1"/>
</dbReference>